<feature type="compositionally biased region" description="Pro residues" evidence="1">
    <location>
        <begin position="159"/>
        <end position="177"/>
    </location>
</feature>
<sequence>MTGYAFIVLLFSVNLHNVPHEMPMYLLEDDEGNDEEIMRLLETTTDSTPNRSGTSSGTGGTPSGTATPPNGICSRNVTIEMVAMEIVAMETDESLGDEDRVVVETEEAGSMDIGPVLEDENMGPFVGMSVEVTEIDESSAVAVHESTSEMASSRLSPSSPSPPPLPSPPPVSLPAPSPKTVVSLETQTPSETISLSSQSPSPTSSTSPPSPKSVNTQPSSSPASRTSHQTRPPSSSLAPSPSLNTLVPPVTQKSSLTPAHDVNTTTSIKLSNRL</sequence>
<evidence type="ECO:0000313" key="3">
    <source>
        <dbReference type="Proteomes" id="UP001174909"/>
    </source>
</evidence>
<reference evidence="2" key="1">
    <citation type="submission" date="2023-03" db="EMBL/GenBank/DDBJ databases">
        <authorList>
            <person name="Steffen K."/>
            <person name="Cardenas P."/>
        </authorList>
    </citation>
    <scope>NUCLEOTIDE SEQUENCE</scope>
</reference>
<accession>A0AA35X3T3</accession>
<feature type="region of interest" description="Disordered" evidence="1">
    <location>
        <begin position="139"/>
        <end position="274"/>
    </location>
</feature>
<organism evidence="2 3">
    <name type="scientific">Geodia barretti</name>
    <name type="common">Barrett's horny sponge</name>
    <dbReference type="NCBI Taxonomy" id="519541"/>
    <lineage>
        <taxon>Eukaryota</taxon>
        <taxon>Metazoa</taxon>
        <taxon>Porifera</taxon>
        <taxon>Demospongiae</taxon>
        <taxon>Heteroscleromorpha</taxon>
        <taxon>Tetractinellida</taxon>
        <taxon>Astrophorina</taxon>
        <taxon>Geodiidae</taxon>
        <taxon>Geodia</taxon>
    </lineage>
</organism>
<keyword evidence="3" id="KW-1185">Reference proteome</keyword>
<feature type="compositionally biased region" description="Low complexity" evidence="1">
    <location>
        <begin position="232"/>
        <end position="243"/>
    </location>
</feature>
<evidence type="ECO:0000313" key="2">
    <source>
        <dbReference type="EMBL" id="CAI8044333.1"/>
    </source>
</evidence>
<feature type="compositionally biased region" description="Polar residues" evidence="1">
    <location>
        <begin position="251"/>
        <end position="274"/>
    </location>
</feature>
<dbReference type="Proteomes" id="UP001174909">
    <property type="component" value="Unassembled WGS sequence"/>
</dbReference>
<proteinExistence type="predicted"/>
<name>A0AA35X3T3_GEOBA</name>
<dbReference type="AlphaFoldDB" id="A0AA35X3T3"/>
<evidence type="ECO:0000256" key="1">
    <source>
        <dbReference type="SAM" id="MobiDB-lite"/>
    </source>
</evidence>
<feature type="compositionally biased region" description="Low complexity" evidence="1">
    <location>
        <begin position="188"/>
        <end position="207"/>
    </location>
</feature>
<comment type="caution">
    <text evidence="2">The sequence shown here is derived from an EMBL/GenBank/DDBJ whole genome shotgun (WGS) entry which is preliminary data.</text>
</comment>
<feature type="compositionally biased region" description="Polar residues" evidence="1">
    <location>
        <begin position="214"/>
        <end position="231"/>
    </location>
</feature>
<protein>
    <submittedName>
        <fullName evidence="2">Uncharacterized protein</fullName>
    </submittedName>
</protein>
<feature type="region of interest" description="Disordered" evidence="1">
    <location>
        <begin position="42"/>
        <end position="72"/>
    </location>
</feature>
<dbReference type="EMBL" id="CASHTH010003386">
    <property type="protein sequence ID" value="CAI8044333.1"/>
    <property type="molecule type" value="Genomic_DNA"/>
</dbReference>
<gene>
    <name evidence="2" type="ORF">GBAR_LOCUS24597</name>
</gene>